<dbReference type="EMBL" id="PDDY01000001">
    <property type="protein sequence ID" value="PEH40971.1"/>
    <property type="molecule type" value="Genomic_DNA"/>
</dbReference>
<protein>
    <submittedName>
        <fullName evidence="2">Lipase</fullName>
    </submittedName>
</protein>
<evidence type="ECO:0000313" key="3">
    <source>
        <dbReference type="Proteomes" id="UP000220629"/>
    </source>
</evidence>
<comment type="caution">
    <text evidence="2">The sequence shown here is derived from an EMBL/GenBank/DDBJ whole genome shotgun (WGS) entry which is preliminary data.</text>
</comment>
<evidence type="ECO:0000313" key="2">
    <source>
        <dbReference type="EMBL" id="PEH40971.1"/>
    </source>
</evidence>
<dbReference type="Gene3D" id="2.60.120.260">
    <property type="entry name" value="Galactose-binding domain-like"/>
    <property type="match status" value="1"/>
</dbReference>
<accession>A0A2A7SBL5</accession>
<organism evidence="2 3">
    <name type="scientific">Burkholderia gladioli</name>
    <name type="common">Pseudomonas marginata</name>
    <name type="synonym">Phytomonas marginata</name>
    <dbReference type="NCBI Taxonomy" id="28095"/>
    <lineage>
        <taxon>Bacteria</taxon>
        <taxon>Pseudomonadati</taxon>
        <taxon>Pseudomonadota</taxon>
        <taxon>Betaproteobacteria</taxon>
        <taxon>Burkholderiales</taxon>
        <taxon>Burkholderiaceae</taxon>
        <taxon>Burkholderia</taxon>
    </lineage>
</organism>
<name>A0A2A7SBL5_BURGA</name>
<dbReference type="AlphaFoldDB" id="A0A2A7SBL5"/>
<dbReference type="SUPFAM" id="SSF52266">
    <property type="entry name" value="SGNH hydrolase"/>
    <property type="match status" value="1"/>
</dbReference>
<dbReference type="InterPro" id="IPR013830">
    <property type="entry name" value="SGNH_hydro"/>
</dbReference>
<dbReference type="InterPro" id="IPR036514">
    <property type="entry name" value="SGNH_hydro_sf"/>
</dbReference>
<evidence type="ECO:0000259" key="1">
    <source>
        <dbReference type="Pfam" id="PF14606"/>
    </source>
</evidence>
<dbReference type="RefSeq" id="WP_098151391.1">
    <property type="nucleotide sequence ID" value="NZ_CADEXG010000002.1"/>
</dbReference>
<dbReference type="GO" id="GO:0016788">
    <property type="term" value="F:hydrolase activity, acting on ester bonds"/>
    <property type="evidence" value="ECO:0007669"/>
    <property type="project" value="UniProtKB-ARBA"/>
</dbReference>
<dbReference type="Proteomes" id="UP000220629">
    <property type="component" value="Unassembled WGS sequence"/>
</dbReference>
<feature type="domain" description="SGNH hydrolase-type esterase" evidence="1">
    <location>
        <begin position="178"/>
        <end position="279"/>
    </location>
</feature>
<dbReference type="Pfam" id="PF14606">
    <property type="entry name" value="Lipase_GDSL_3"/>
    <property type="match status" value="1"/>
</dbReference>
<proteinExistence type="predicted"/>
<dbReference type="Gene3D" id="3.40.50.1110">
    <property type="entry name" value="SGNH hydrolase"/>
    <property type="match status" value="1"/>
</dbReference>
<gene>
    <name evidence="2" type="ORF">CRM94_01655</name>
</gene>
<reference evidence="3" key="1">
    <citation type="submission" date="2017-09" db="EMBL/GenBank/DDBJ databases">
        <title>FDA dAtabase for Regulatory Grade micrObial Sequences (FDA-ARGOS): Supporting development and validation of Infectious Disease Dx tests.</title>
        <authorList>
            <person name="Minogue T."/>
            <person name="Wolcott M."/>
            <person name="Wasieloski L."/>
            <person name="Aguilar W."/>
            <person name="Moore D."/>
            <person name="Tallon L."/>
            <person name="Sadzewicz L."/>
            <person name="Ott S."/>
            <person name="Zhao X."/>
            <person name="Nagaraj S."/>
            <person name="Vavikolanu K."/>
            <person name="Aluvathingal J."/>
            <person name="Nadendla S."/>
            <person name="Sichtig H."/>
        </authorList>
    </citation>
    <scope>NUCLEOTIDE SEQUENCE [LARGE SCALE GENOMIC DNA]</scope>
    <source>
        <strain evidence="3">FDAARGOS_390</strain>
    </source>
</reference>
<sequence>MTNAEILPIVTPITDALVQGALELETTARGVLVHRLPAWARSRGLDAQFAMVEAQPSGVRLVFRTRASAIELDTLPTRYRYAGVPARPPGVYDLLVDGARVAQASAEGGDTVVISLGTGAASHEPGAAATLRFAGLPTHDKRVELWLPHNEATLLVALRSDAALEPVGDDGRRVWLHHGSSISQGSNAASPSTIWPALAAARAGVSLLNLGFGGSALLDPFVARTMRDTRADLISLKLGINLVNADLMRQRAFAPAVHGFLDTIRDGHPDTPLLVVSPIHCEIHERTPGPGAFDLEALASGKVLFRATGEPGERAAGKLTLEFIREALQRIVAQRAATDPNLHYLDGLALYGAEDEAELPLPDRLHPDAEAHRRIAERFVARAFEGGGAFR</sequence>